<evidence type="ECO:0000256" key="1">
    <source>
        <dbReference type="ARBA" id="ARBA00006643"/>
    </source>
</evidence>
<feature type="repeat" description="PPR" evidence="4">
    <location>
        <begin position="594"/>
        <end position="628"/>
    </location>
</feature>
<dbReference type="Gene3D" id="1.25.40.10">
    <property type="entry name" value="Tetratricopeptide repeat domain"/>
    <property type="match status" value="4"/>
</dbReference>
<evidence type="ECO:0000313" key="7">
    <source>
        <dbReference type="Proteomes" id="UP000289738"/>
    </source>
</evidence>
<dbReference type="InterPro" id="IPR002885">
    <property type="entry name" value="PPR_rpt"/>
</dbReference>
<dbReference type="PROSITE" id="PS51375">
    <property type="entry name" value="PPR"/>
    <property type="match status" value="2"/>
</dbReference>
<accession>A0A445CHR5</accession>
<dbReference type="Pfam" id="PF14432">
    <property type="entry name" value="DYW_deaminase"/>
    <property type="match status" value="1"/>
</dbReference>
<evidence type="ECO:0000256" key="2">
    <source>
        <dbReference type="ARBA" id="ARBA00022737"/>
    </source>
</evidence>
<dbReference type="FunFam" id="1.25.40.10:FF:000344">
    <property type="entry name" value="Pentatricopeptide repeat-containing protein"/>
    <property type="match status" value="1"/>
</dbReference>
<reference evidence="6 7" key="1">
    <citation type="submission" date="2019-01" db="EMBL/GenBank/DDBJ databases">
        <title>Sequencing of cultivated peanut Arachis hypogaea provides insights into genome evolution and oil improvement.</title>
        <authorList>
            <person name="Chen X."/>
        </authorList>
    </citation>
    <scope>NUCLEOTIDE SEQUENCE [LARGE SCALE GENOMIC DNA]</scope>
    <source>
        <strain evidence="7">cv. Fuhuasheng</strain>
        <tissue evidence="6">Leaves</tissue>
    </source>
</reference>
<organism evidence="6 7">
    <name type="scientific">Arachis hypogaea</name>
    <name type="common">Peanut</name>
    <dbReference type="NCBI Taxonomy" id="3818"/>
    <lineage>
        <taxon>Eukaryota</taxon>
        <taxon>Viridiplantae</taxon>
        <taxon>Streptophyta</taxon>
        <taxon>Embryophyta</taxon>
        <taxon>Tracheophyta</taxon>
        <taxon>Spermatophyta</taxon>
        <taxon>Magnoliopsida</taxon>
        <taxon>eudicotyledons</taxon>
        <taxon>Gunneridae</taxon>
        <taxon>Pentapetalae</taxon>
        <taxon>rosids</taxon>
        <taxon>fabids</taxon>
        <taxon>Fabales</taxon>
        <taxon>Fabaceae</taxon>
        <taxon>Papilionoideae</taxon>
        <taxon>50 kb inversion clade</taxon>
        <taxon>dalbergioids sensu lato</taxon>
        <taxon>Dalbergieae</taxon>
        <taxon>Pterocarpus clade</taxon>
        <taxon>Arachis</taxon>
    </lineage>
</organism>
<dbReference type="Pfam" id="PF01535">
    <property type="entry name" value="PPR"/>
    <property type="match status" value="5"/>
</dbReference>
<dbReference type="InterPro" id="IPR046849">
    <property type="entry name" value="E2_motif"/>
</dbReference>
<evidence type="ECO:0000313" key="6">
    <source>
        <dbReference type="EMBL" id="RYR50469.1"/>
    </source>
</evidence>
<dbReference type="PANTHER" id="PTHR47926:SF434">
    <property type="entry name" value="PENTATRICOPEPTIDE REPEAT SUPERFAMILY PROTEIN"/>
    <property type="match status" value="1"/>
</dbReference>
<dbReference type="FunFam" id="1.25.40.10:FF:000488">
    <property type="entry name" value="Pentatricopeptide repeat-containing protein, mitochondrial"/>
    <property type="match status" value="1"/>
</dbReference>
<evidence type="ECO:0000256" key="4">
    <source>
        <dbReference type="PROSITE-ProRule" id="PRU00708"/>
    </source>
</evidence>
<keyword evidence="2" id="KW-0677">Repeat</keyword>
<comment type="similarity">
    <text evidence="1">Belongs to the PPR family. PCMP-H subfamily.</text>
</comment>
<dbReference type="GO" id="GO:0003723">
    <property type="term" value="F:RNA binding"/>
    <property type="evidence" value="ECO:0007669"/>
    <property type="project" value="InterPro"/>
</dbReference>
<dbReference type="STRING" id="3818.A0A445CHR5"/>
<dbReference type="InterPro" id="IPR046960">
    <property type="entry name" value="PPR_At4g14850-like_plant"/>
</dbReference>
<evidence type="ECO:0000259" key="5">
    <source>
        <dbReference type="Pfam" id="PF14432"/>
    </source>
</evidence>
<dbReference type="InterPro" id="IPR011990">
    <property type="entry name" value="TPR-like_helical_dom_sf"/>
</dbReference>
<dbReference type="PANTHER" id="PTHR47926">
    <property type="entry name" value="PENTATRICOPEPTIDE REPEAT-CONTAINING PROTEIN"/>
    <property type="match status" value="1"/>
</dbReference>
<comment type="caution">
    <text evidence="6">The sequence shown here is derived from an EMBL/GenBank/DDBJ whole genome shotgun (WGS) entry which is preliminary data.</text>
</comment>
<dbReference type="Pfam" id="PF20430">
    <property type="entry name" value="Eplus_motif"/>
    <property type="match status" value="1"/>
</dbReference>
<dbReference type="InterPro" id="IPR046848">
    <property type="entry name" value="E_motif"/>
</dbReference>
<dbReference type="AlphaFoldDB" id="A0A445CHR5"/>
<name>A0A445CHR5_ARAHY</name>
<proteinExistence type="inferred from homology"/>
<keyword evidence="7" id="KW-1185">Reference proteome</keyword>
<dbReference type="GO" id="GO:0009451">
    <property type="term" value="P:RNA modification"/>
    <property type="evidence" value="ECO:0007669"/>
    <property type="project" value="InterPro"/>
</dbReference>
<dbReference type="FunFam" id="1.25.40.10:FF:002966">
    <property type="entry name" value="Pentatricopeptide repeat-containing protein At5g50390, chloroplastic"/>
    <property type="match status" value="1"/>
</dbReference>
<dbReference type="NCBIfam" id="TIGR00756">
    <property type="entry name" value="PPR"/>
    <property type="match status" value="3"/>
</dbReference>
<feature type="repeat" description="PPR" evidence="4">
    <location>
        <begin position="695"/>
        <end position="729"/>
    </location>
</feature>
<dbReference type="InterPro" id="IPR032867">
    <property type="entry name" value="DYW_dom"/>
</dbReference>
<protein>
    <recommendedName>
        <fullName evidence="5">DYW domain-containing protein</fullName>
    </recommendedName>
</protein>
<dbReference type="Pfam" id="PF20431">
    <property type="entry name" value="E_motif"/>
    <property type="match status" value="1"/>
</dbReference>
<gene>
    <name evidence="6" type="ORF">Ahy_A07g037078</name>
</gene>
<dbReference type="EMBL" id="SDMP01000007">
    <property type="protein sequence ID" value="RYR50469.1"/>
    <property type="molecule type" value="Genomic_DNA"/>
</dbReference>
<feature type="domain" description="DYW" evidence="5">
    <location>
        <begin position="917"/>
        <end position="1002"/>
    </location>
</feature>
<keyword evidence="3" id="KW-0809">Transit peptide</keyword>
<sequence>MNPTLGSLSEEARMFSGDVLSFSKTSFLRAFHPYIPAVYRKEPHFTSTILPSSKSIHHCLPPGTLMVLIIDEAPNEASHKEETRGRNMFSSAVTTNYQTQQIWAECSMLSTLLMQTYSYFPPFIFFTFTPFSPTIPTPLSLSHNPEYPPLSLRVPAPPPPSLLRAAVGIAISSSLSSPPLSSSSSAALNSCLCPRLRSLSRRSANVPLCRRGLFSSPLQTVALRTVARSSSSASSLSVNLYPKPRPRELILLRVHSLSNFILLQSFLPLRVSGAALFLIFSSFASCFHLLLLLLVPMEIPLSRYQSYTLDQFQSECYFSALGSSGSSYFSGKGFVFGCGLRSKVRNWRNHFSLICCCSTESGIRRPKSSRIPYHEKVEPVLEDTQMRKPSFVGLCSEIEKLVLCNRYRDAIELFEILELEGGGRYVGASTYDALVSACVGLRYIRGVKKVFNLMISSGFELDLYMMNRVLFMHVRCGLMHDAWKLFDDMPERDEVSWTMMIGGLVDSGNNNEAFRLFLCMWEEFNDGSPHTFVTMIKAAAGLGLIQVGRQIHSCALKMEVGDDTFVSCALIDMYNKCGSIDDAYCVFDQMPKKTTVAWNSIISGYALHGYSEEALNLFYEMHNSGAKLDHFTISTVIRICTRLASFEHAKQAHAALVRHGFGTDLVANSALIDFYSKWGRMEDAQHVFDTMHQKNIISWNALIAGYGNHGQGEEALEIFEQMLRERMVPNHVTFLAVLSACSYSGLSERGWEIFQSMSKDHKIKPRPMHYACMIELLGREGLLDEALALIRTAPFQPTANMWAALLTACRMHENFVLGKLAAEKLYGMEPEKMCNYVVLLNIYNTTGRLKEAAGVLQTLKRKGLRMLHACTWIEVKRWQNVFLSGDKSHPQTEEIYQKVDNLMEEISRYGYTVEDDEALLPDVDEEEQRVLKYHSEKLAIAFGLINTPNWMPLQIMQGHRICRDCHTAIKLIAMVTGREIVVRDASRFHHFRNGSCSCGDYW</sequence>
<dbReference type="GO" id="GO:0008270">
    <property type="term" value="F:zinc ion binding"/>
    <property type="evidence" value="ECO:0007669"/>
    <property type="project" value="InterPro"/>
</dbReference>
<evidence type="ECO:0000256" key="3">
    <source>
        <dbReference type="ARBA" id="ARBA00022946"/>
    </source>
</evidence>
<dbReference type="Pfam" id="PF13041">
    <property type="entry name" value="PPR_2"/>
    <property type="match status" value="2"/>
</dbReference>
<dbReference type="Proteomes" id="UP000289738">
    <property type="component" value="Chromosome A07"/>
</dbReference>